<feature type="coiled-coil region" evidence="1">
    <location>
        <begin position="126"/>
        <end position="153"/>
    </location>
</feature>
<name>A0ABQ8FBI1_9FUNG</name>
<keyword evidence="1" id="KW-0175">Coiled coil</keyword>
<proteinExistence type="predicted"/>
<comment type="caution">
    <text evidence="2">The sequence shown here is derived from an EMBL/GenBank/DDBJ whole genome shotgun (WGS) entry which is preliminary data.</text>
</comment>
<keyword evidence="3" id="KW-1185">Reference proteome</keyword>
<evidence type="ECO:0000256" key="1">
    <source>
        <dbReference type="SAM" id="Coils"/>
    </source>
</evidence>
<feature type="coiled-coil region" evidence="1">
    <location>
        <begin position="470"/>
        <end position="523"/>
    </location>
</feature>
<dbReference type="PANTHER" id="PTHR34251:SF1">
    <property type="entry name" value="LEUCINE, GLUTAMATE AND LYSINE RICH 1"/>
    <property type="match status" value="1"/>
</dbReference>
<accession>A0ABQ8FBI1</accession>
<sequence length="734" mass="83534">MSADRGSVDTANNGLTHTTLQAAPIHISQLRPLPDDILHMKETDTACQYCGISYLLLSKYESMNSHVQKVETEMAELKNYIQERPQMLTRIDLLLARQRELEHDQEVTLAAMLEWQTRSQRDTAEVERMQLLNLELNSQLEKLHRNAKQIQHQAELQASASSRNIINLRYGVIQAQSDLAKLKGYFSSCILPNMKADIIAASKHIIGRVSAVQLNLVRDAVEKSDSKAQDTLIVLQKEVTTIKKLLNDSERRNERISAELESYKHDYLTHIDEQHVHTRDLQSNCLELENRLYQANGHIMDLTTEREVLYAEKNKIQALVDINQKNQETVCNEYKEELNSLQLKSTREQLEYEKKIATLESFVKRKSSLSQYQVDPEYTNARLIMAKKDEQMVKMECTIRELSQSITGMRKERALMIEAHQSRIKQLQERFLEDVKAASGKEALEMEIEIRRSCVKEKNESMSQLRASMCQDFEMEKNKLQTQIDALKKAYDFSGTVALGRIEAEKKKQAIEFENQIQELNSLRTKESESNRNTIASLERDLAESKIGQTTQGFNVGQERMAQLQASITSKDAEILFLKDTVRLECEERMGLVAMVAKLQLGMKNGSCNTNVMDSASNQSIPKGDASVSMVSCEKNRQYIGNGDVVNRGIVKSISSAGSRIKIPELTTPISRPIAWQTPDMGGIQRIQKGSKPDQALKSIISQEATEFEMRIHAANAKKDRKMSKQLSGRRLHI</sequence>
<evidence type="ECO:0000313" key="2">
    <source>
        <dbReference type="EMBL" id="KAH6594759.1"/>
    </source>
</evidence>
<reference evidence="2 3" key="1">
    <citation type="submission" date="2021-02" db="EMBL/GenBank/DDBJ databases">
        <title>Variation within the Batrachochytrium salamandrivorans European outbreak.</title>
        <authorList>
            <person name="Kelly M."/>
            <person name="Pasmans F."/>
            <person name="Shea T.P."/>
            <person name="Munoz J.F."/>
            <person name="Carranza S."/>
            <person name="Cuomo C.A."/>
            <person name="Martel A."/>
        </authorList>
    </citation>
    <scope>NUCLEOTIDE SEQUENCE [LARGE SCALE GENOMIC DNA]</scope>
    <source>
        <strain evidence="2 3">AMFP18/2</strain>
    </source>
</reference>
<organism evidence="2 3">
    <name type="scientific">Batrachochytrium salamandrivorans</name>
    <dbReference type="NCBI Taxonomy" id="1357716"/>
    <lineage>
        <taxon>Eukaryota</taxon>
        <taxon>Fungi</taxon>
        <taxon>Fungi incertae sedis</taxon>
        <taxon>Chytridiomycota</taxon>
        <taxon>Chytridiomycota incertae sedis</taxon>
        <taxon>Chytridiomycetes</taxon>
        <taxon>Rhizophydiales</taxon>
        <taxon>Rhizophydiales incertae sedis</taxon>
        <taxon>Batrachochytrium</taxon>
    </lineage>
</organism>
<evidence type="ECO:0008006" key="4">
    <source>
        <dbReference type="Google" id="ProtNLM"/>
    </source>
</evidence>
<dbReference type="Proteomes" id="UP001648503">
    <property type="component" value="Unassembled WGS sequence"/>
</dbReference>
<feature type="coiled-coil region" evidence="1">
    <location>
        <begin position="324"/>
        <end position="351"/>
    </location>
</feature>
<protein>
    <recommendedName>
        <fullName evidence="4">C2H2-type domain-containing protein</fullName>
    </recommendedName>
</protein>
<evidence type="ECO:0000313" key="3">
    <source>
        <dbReference type="Proteomes" id="UP001648503"/>
    </source>
</evidence>
<dbReference type="InterPro" id="IPR038799">
    <property type="entry name" value="LEKR1"/>
</dbReference>
<gene>
    <name evidence="2" type="ORF">BASA50_006434</name>
</gene>
<dbReference type="EMBL" id="JAFCIX010000330">
    <property type="protein sequence ID" value="KAH6594759.1"/>
    <property type="molecule type" value="Genomic_DNA"/>
</dbReference>
<dbReference type="PANTHER" id="PTHR34251">
    <property type="entry name" value="LEUCINE-, GLUTAMATE- AND LYSINE-RICH PROTEIN 1"/>
    <property type="match status" value="1"/>
</dbReference>